<feature type="repeat" description="PPR" evidence="3">
    <location>
        <begin position="123"/>
        <end position="157"/>
    </location>
</feature>
<gene>
    <name evidence="4" type="ORF">RJ641_034245</name>
</gene>
<organism evidence="4 5">
    <name type="scientific">Dillenia turbinata</name>
    <dbReference type="NCBI Taxonomy" id="194707"/>
    <lineage>
        <taxon>Eukaryota</taxon>
        <taxon>Viridiplantae</taxon>
        <taxon>Streptophyta</taxon>
        <taxon>Embryophyta</taxon>
        <taxon>Tracheophyta</taxon>
        <taxon>Spermatophyta</taxon>
        <taxon>Magnoliopsida</taxon>
        <taxon>eudicotyledons</taxon>
        <taxon>Gunneridae</taxon>
        <taxon>Pentapetalae</taxon>
        <taxon>Dilleniales</taxon>
        <taxon>Dilleniaceae</taxon>
        <taxon>Dillenia</taxon>
    </lineage>
</organism>
<protein>
    <submittedName>
        <fullName evidence="4">Pentatricopeptide repeat</fullName>
    </submittedName>
</protein>
<evidence type="ECO:0000313" key="5">
    <source>
        <dbReference type="Proteomes" id="UP001370490"/>
    </source>
</evidence>
<dbReference type="InterPro" id="IPR011990">
    <property type="entry name" value="TPR-like_helical_dom_sf"/>
</dbReference>
<evidence type="ECO:0000313" key="4">
    <source>
        <dbReference type="EMBL" id="KAK6934090.1"/>
    </source>
</evidence>
<dbReference type="NCBIfam" id="TIGR00756">
    <property type="entry name" value="PPR"/>
    <property type="match status" value="1"/>
</dbReference>
<comment type="similarity">
    <text evidence="1">Belongs to the PPR family. P subfamily.</text>
</comment>
<reference evidence="4 5" key="1">
    <citation type="submission" date="2023-12" db="EMBL/GenBank/DDBJ databases">
        <title>A high-quality genome assembly for Dillenia turbinata (Dilleniales).</title>
        <authorList>
            <person name="Chanderbali A."/>
        </authorList>
    </citation>
    <scope>NUCLEOTIDE SEQUENCE [LARGE SCALE GENOMIC DNA]</scope>
    <source>
        <strain evidence="4">LSX21</strain>
        <tissue evidence="4">Leaf</tissue>
    </source>
</reference>
<dbReference type="EMBL" id="JBAMMX010000008">
    <property type="protein sequence ID" value="KAK6934090.1"/>
    <property type="molecule type" value="Genomic_DNA"/>
</dbReference>
<dbReference type="Gene3D" id="1.25.40.10">
    <property type="entry name" value="Tetratricopeptide repeat domain"/>
    <property type="match status" value="2"/>
</dbReference>
<keyword evidence="2" id="KW-0677">Repeat</keyword>
<accession>A0AAN8VH40</accession>
<dbReference type="PANTHER" id="PTHR47939:SF13">
    <property type="entry name" value="OS03G0201400 PROTEIN"/>
    <property type="match status" value="1"/>
</dbReference>
<evidence type="ECO:0000256" key="1">
    <source>
        <dbReference type="ARBA" id="ARBA00007626"/>
    </source>
</evidence>
<dbReference type="AlphaFoldDB" id="A0AAN8VH40"/>
<dbReference type="PROSITE" id="PS51375">
    <property type="entry name" value="PPR"/>
    <property type="match status" value="1"/>
</dbReference>
<comment type="caution">
    <text evidence="4">The sequence shown here is derived from an EMBL/GenBank/DDBJ whole genome shotgun (WGS) entry which is preliminary data.</text>
</comment>
<dbReference type="PANTHER" id="PTHR47939">
    <property type="entry name" value="MEMBRANE-ASSOCIATED SALT-INDUCIBLE PROTEIN-LIKE"/>
    <property type="match status" value="1"/>
</dbReference>
<proteinExistence type="inferred from homology"/>
<evidence type="ECO:0000256" key="3">
    <source>
        <dbReference type="PROSITE-ProRule" id="PRU00708"/>
    </source>
</evidence>
<dbReference type="Proteomes" id="UP001370490">
    <property type="component" value="Unassembled WGS sequence"/>
</dbReference>
<dbReference type="InterPro" id="IPR002885">
    <property type="entry name" value="PPR_rpt"/>
</dbReference>
<name>A0AAN8VH40_9MAGN</name>
<dbReference type="InterPro" id="IPR050667">
    <property type="entry name" value="PPR-containing_protein"/>
</dbReference>
<sequence length="226" mass="25917">MARRSIVSWSFQCCRAVLRYRQFSPLFIVRSHSTSPLSQPSTKHFDLLSRLNHKDRLAPNEVLQIFQTLKNPKLILDVLNKLAKRKNYRPHEALYTIVIQNISGCQKCFEFFEKMEKAGVDPDAITFNIIISGLRKEGRFEEAVNLFNKMGHKGCDPSRGTHQEELHALLDVEIEKFSEAKCILDRMVSMGLNPSFVSYKLIIHGLCGLRQMGDVEIVLRQMVPLG</sequence>
<keyword evidence="5" id="KW-1185">Reference proteome</keyword>
<dbReference type="Pfam" id="PF12854">
    <property type="entry name" value="PPR_1"/>
    <property type="match status" value="1"/>
</dbReference>
<evidence type="ECO:0000256" key="2">
    <source>
        <dbReference type="ARBA" id="ARBA00022737"/>
    </source>
</evidence>